<dbReference type="InterPro" id="IPR020103">
    <property type="entry name" value="PsdUridine_synth_cat_dom_sf"/>
</dbReference>
<proteinExistence type="predicted"/>
<dbReference type="GO" id="GO:0140098">
    <property type="term" value="F:catalytic activity, acting on RNA"/>
    <property type="evidence" value="ECO:0007669"/>
    <property type="project" value="UniProtKB-ARBA"/>
</dbReference>
<dbReference type="InterPro" id="IPR050188">
    <property type="entry name" value="RluA_PseudoU_synthase"/>
</dbReference>
<dbReference type="Gene3D" id="3.30.2350.10">
    <property type="entry name" value="Pseudouridine synthase"/>
    <property type="match status" value="1"/>
</dbReference>
<dbReference type="PANTHER" id="PTHR21600">
    <property type="entry name" value="MITOCHONDRIAL RNA PSEUDOURIDINE SYNTHASE"/>
    <property type="match status" value="1"/>
</dbReference>
<dbReference type="RefSeq" id="WP_092225277.1">
    <property type="nucleotide sequence ID" value="NZ_FNJI01000032.1"/>
</dbReference>
<dbReference type="AlphaFoldDB" id="A0A1H0UH84"/>
<evidence type="ECO:0000313" key="2">
    <source>
        <dbReference type="EMBL" id="SDP65493.1"/>
    </source>
</evidence>
<dbReference type="GO" id="GO:0003723">
    <property type="term" value="F:RNA binding"/>
    <property type="evidence" value="ECO:0007669"/>
    <property type="project" value="InterPro"/>
</dbReference>
<name>A0A1H0UH84_9BACT</name>
<dbReference type="InterPro" id="IPR006145">
    <property type="entry name" value="PsdUridine_synth_RsuA/RluA"/>
</dbReference>
<dbReference type="PANTHER" id="PTHR21600:SF89">
    <property type="entry name" value="RIBOSOMAL LARGE SUBUNIT PSEUDOURIDINE SYNTHASE A"/>
    <property type="match status" value="1"/>
</dbReference>
<reference evidence="2 3" key="1">
    <citation type="submission" date="2016-10" db="EMBL/GenBank/DDBJ databases">
        <authorList>
            <person name="de Groot N.N."/>
        </authorList>
    </citation>
    <scope>NUCLEOTIDE SEQUENCE [LARGE SCALE GENOMIC DNA]</scope>
    <source>
        <strain evidence="2 3">DSM 12130</strain>
    </source>
</reference>
<protein>
    <submittedName>
        <fullName evidence="2">tRNA pseudouridine32 synthase / 23S rRNA pseudouridine746 synthase</fullName>
    </submittedName>
</protein>
<keyword evidence="3" id="KW-1185">Reference proteome</keyword>
<feature type="domain" description="Pseudouridine synthase RsuA/RluA-like" evidence="1">
    <location>
        <begin position="17"/>
        <end position="166"/>
    </location>
</feature>
<evidence type="ECO:0000259" key="1">
    <source>
        <dbReference type="Pfam" id="PF00849"/>
    </source>
</evidence>
<dbReference type="STRING" id="91360.SAMN05660330_03554"/>
<sequence length="215" mass="23923">MIKIPAKLNVLYVDDAIVVVDKPGGLLAVPGRGPEKIDSVSTRLKKMFRQMIEQPAVHRLDMFTSGVMVYAKTGQSHRNLSNQFARREVKKIYEAVVEGVLSDPGGEIRLSFRLNPQNRPLQIYDPVNGKSAITVWQKIAANHRTTRVRFFPVTGRTHQLRVHSAHPLGLAAPIVGDSLYGRGCEGDRMLLHATSLCFTHPVTGKTLTYRSTPPF</sequence>
<dbReference type="GO" id="GO:0009982">
    <property type="term" value="F:pseudouridine synthase activity"/>
    <property type="evidence" value="ECO:0007669"/>
    <property type="project" value="InterPro"/>
</dbReference>
<gene>
    <name evidence="2" type="ORF">SAMN05660330_03554</name>
</gene>
<dbReference type="Proteomes" id="UP000199073">
    <property type="component" value="Unassembled WGS sequence"/>
</dbReference>
<dbReference type="OrthoDB" id="128480at2"/>
<dbReference type="SUPFAM" id="SSF55120">
    <property type="entry name" value="Pseudouridine synthase"/>
    <property type="match status" value="1"/>
</dbReference>
<dbReference type="EMBL" id="FNJI01000032">
    <property type="protein sequence ID" value="SDP65493.1"/>
    <property type="molecule type" value="Genomic_DNA"/>
</dbReference>
<organism evidence="2 3">
    <name type="scientific">Desulforhopalus singaporensis</name>
    <dbReference type="NCBI Taxonomy" id="91360"/>
    <lineage>
        <taxon>Bacteria</taxon>
        <taxon>Pseudomonadati</taxon>
        <taxon>Thermodesulfobacteriota</taxon>
        <taxon>Desulfobulbia</taxon>
        <taxon>Desulfobulbales</taxon>
        <taxon>Desulfocapsaceae</taxon>
        <taxon>Desulforhopalus</taxon>
    </lineage>
</organism>
<dbReference type="GO" id="GO:0000455">
    <property type="term" value="P:enzyme-directed rRNA pseudouridine synthesis"/>
    <property type="evidence" value="ECO:0007669"/>
    <property type="project" value="TreeGrafter"/>
</dbReference>
<accession>A0A1H0UH84</accession>
<evidence type="ECO:0000313" key="3">
    <source>
        <dbReference type="Proteomes" id="UP000199073"/>
    </source>
</evidence>
<dbReference type="Pfam" id="PF00849">
    <property type="entry name" value="PseudoU_synth_2"/>
    <property type="match status" value="1"/>
</dbReference>
<dbReference type="CDD" id="cd02869">
    <property type="entry name" value="PseudoU_synth_RluA_like"/>
    <property type="match status" value="1"/>
</dbReference>